<evidence type="ECO:0000313" key="16">
    <source>
        <dbReference type="EMBL" id="QDP40977.1"/>
    </source>
</evidence>
<dbReference type="InterPro" id="IPR006203">
    <property type="entry name" value="GHMP_knse_ATP-bd_CS"/>
</dbReference>
<feature type="domain" description="GHMP kinase C-terminal" evidence="15">
    <location>
        <begin position="201"/>
        <end position="276"/>
    </location>
</feature>
<dbReference type="RefSeq" id="WP_143895060.1">
    <property type="nucleotide sequence ID" value="NZ_CP041666.1"/>
</dbReference>
<dbReference type="GO" id="GO:0004413">
    <property type="term" value="F:homoserine kinase activity"/>
    <property type="evidence" value="ECO:0007669"/>
    <property type="project" value="UniProtKB-UniRule"/>
</dbReference>
<comment type="similarity">
    <text evidence="2 13">Belongs to the GHMP kinase family. Homoserine kinase subfamily.</text>
</comment>
<comment type="function">
    <text evidence="12 13">Catalyzes the ATP-dependent phosphorylation of L-homoserine to L-homoserine phosphate.</text>
</comment>
<dbReference type="UniPathway" id="UPA00050">
    <property type="reaction ID" value="UER00064"/>
</dbReference>
<dbReference type="InterPro" id="IPR006204">
    <property type="entry name" value="GHMP_kinase_N_dom"/>
</dbReference>
<proteinExistence type="inferred from homology"/>
<dbReference type="Gene3D" id="3.30.230.10">
    <property type="match status" value="1"/>
</dbReference>
<dbReference type="InterPro" id="IPR000870">
    <property type="entry name" value="Homoserine_kinase"/>
</dbReference>
<dbReference type="InterPro" id="IPR013750">
    <property type="entry name" value="GHMP_kinase_C_dom"/>
</dbReference>
<dbReference type="Proteomes" id="UP000315215">
    <property type="component" value="Chromosome"/>
</dbReference>
<keyword evidence="9 13" id="KW-0418">Kinase</keyword>
<evidence type="ECO:0000256" key="6">
    <source>
        <dbReference type="ARBA" id="ARBA00022679"/>
    </source>
</evidence>
<gene>
    <name evidence="13" type="primary">thrB</name>
    <name evidence="16" type="ORF">FN924_12735</name>
</gene>
<dbReference type="PANTHER" id="PTHR20861:SF1">
    <property type="entry name" value="HOMOSERINE KINASE"/>
    <property type="match status" value="1"/>
</dbReference>
<evidence type="ECO:0000313" key="17">
    <source>
        <dbReference type="Proteomes" id="UP000315215"/>
    </source>
</evidence>
<dbReference type="InterPro" id="IPR036554">
    <property type="entry name" value="GHMP_kinase_C_sf"/>
</dbReference>
<dbReference type="InterPro" id="IPR020568">
    <property type="entry name" value="Ribosomal_Su5_D2-typ_SF"/>
</dbReference>
<dbReference type="Pfam" id="PF08544">
    <property type="entry name" value="GHMP_kinases_C"/>
    <property type="match status" value="1"/>
</dbReference>
<evidence type="ECO:0000256" key="3">
    <source>
        <dbReference type="ARBA" id="ARBA00012078"/>
    </source>
</evidence>
<keyword evidence="10 13" id="KW-0067">ATP-binding</keyword>
<dbReference type="AlphaFoldDB" id="A0A516KHV0"/>
<name>A0A516KHV0_9BACI</name>
<keyword evidence="5 13" id="KW-0028">Amino-acid biosynthesis</keyword>
<evidence type="ECO:0000259" key="15">
    <source>
        <dbReference type="Pfam" id="PF08544"/>
    </source>
</evidence>
<evidence type="ECO:0000256" key="1">
    <source>
        <dbReference type="ARBA" id="ARBA00005015"/>
    </source>
</evidence>
<dbReference type="PRINTS" id="PR00958">
    <property type="entry name" value="HOMSERKINASE"/>
</dbReference>
<dbReference type="PIRSF" id="PIRSF000676">
    <property type="entry name" value="Homoser_kin"/>
    <property type="match status" value="1"/>
</dbReference>
<dbReference type="NCBIfam" id="TIGR00191">
    <property type="entry name" value="thrB"/>
    <property type="match status" value="1"/>
</dbReference>
<dbReference type="Pfam" id="PF00288">
    <property type="entry name" value="GHMP_kinases_N"/>
    <property type="match status" value="1"/>
</dbReference>
<dbReference type="Gene3D" id="3.30.70.890">
    <property type="entry name" value="GHMP kinase, C-terminal domain"/>
    <property type="match status" value="1"/>
</dbReference>
<evidence type="ECO:0000256" key="11">
    <source>
        <dbReference type="ARBA" id="ARBA00049375"/>
    </source>
</evidence>
<evidence type="ECO:0000256" key="4">
    <source>
        <dbReference type="ARBA" id="ARBA00017858"/>
    </source>
</evidence>
<feature type="binding site" evidence="13">
    <location>
        <begin position="87"/>
        <end position="97"/>
    </location>
    <ligand>
        <name>ATP</name>
        <dbReference type="ChEBI" id="CHEBI:30616"/>
    </ligand>
</feature>
<organism evidence="16 17">
    <name type="scientific">Radiobacillus deserti</name>
    <dbReference type="NCBI Taxonomy" id="2594883"/>
    <lineage>
        <taxon>Bacteria</taxon>
        <taxon>Bacillati</taxon>
        <taxon>Bacillota</taxon>
        <taxon>Bacilli</taxon>
        <taxon>Bacillales</taxon>
        <taxon>Bacillaceae</taxon>
        <taxon>Radiobacillus</taxon>
    </lineage>
</organism>
<evidence type="ECO:0000256" key="5">
    <source>
        <dbReference type="ARBA" id="ARBA00022605"/>
    </source>
</evidence>
<dbReference type="GO" id="GO:0005524">
    <property type="term" value="F:ATP binding"/>
    <property type="evidence" value="ECO:0007669"/>
    <property type="project" value="UniProtKB-UniRule"/>
</dbReference>
<dbReference type="SUPFAM" id="SSF54211">
    <property type="entry name" value="Ribosomal protein S5 domain 2-like"/>
    <property type="match status" value="1"/>
</dbReference>
<dbReference type="OrthoDB" id="9769912at2"/>
<dbReference type="HAMAP" id="MF_00384">
    <property type="entry name" value="Homoser_kinase"/>
    <property type="match status" value="1"/>
</dbReference>
<dbReference type="PANTHER" id="PTHR20861">
    <property type="entry name" value="HOMOSERINE/4-DIPHOSPHOCYTIDYL-2-C-METHYL-D-ERYTHRITOL KINASE"/>
    <property type="match status" value="1"/>
</dbReference>
<evidence type="ECO:0000256" key="8">
    <source>
        <dbReference type="ARBA" id="ARBA00022741"/>
    </source>
</evidence>
<dbReference type="EC" id="2.7.1.39" evidence="3 13"/>
<dbReference type="EMBL" id="CP041666">
    <property type="protein sequence ID" value="QDP40977.1"/>
    <property type="molecule type" value="Genomic_DNA"/>
</dbReference>
<dbReference type="PROSITE" id="PS00627">
    <property type="entry name" value="GHMP_KINASES_ATP"/>
    <property type="match status" value="1"/>
</dbReference>
<protein>
    <recommendedName>
        <fullName evidence="4 13">Homoserine kinase</fullName>
        <shortName evidence="13">HK</shortName>
        <shortName evidence="13">HSK</shortName>
        <ecNumber evidence="3 13">2.7.1.39</ecNumber>
    </recommendedName>
</protein>
<comment type="subcellular location">
    <subcellularLocation>
        <location evidence="13">Cytoplasm</location>
    </subcellularLocation>
</comment>
<dbReference type="GO" id="GO:0009088">
    <property type="term" value="P:threonine biosynthetic process"/>
    <property type="evidence" value="ECO:0007669"/>
    <property type="project" value="UniProtKB-UniRule"/>
</dbReference>
<evidence type="ECO:0000256" key="2">
    <source>
        <dbReference type="ARBA" id="ARBA00007370"/>
    </source>
</evidence>
<evidence type="ECO:0000256" key="13">
    <source>
        <dbReference type="HAMAP-Rule" id="MF_00384"/>
    </source>
</evidence>
<comment type="catalytic activity">
    <reaction evidence="11 13">
        <text>L-homoserine + ATP = O-phospho-L-homoserine + ADP + H(+)</text>
        <dbReference type="Rhea" id="RHEA:13985"/>
        <dbReference type="ChEBI" id="CHEBI:15378"/>
        <dbReference type="ChEBI" id="CHEBI:30616"/>
        <dbReference type="ChEBI" id="CHEBI:57476"/>
        <dbReference type="ChEBI" id="CHEBI:57590"/>
        <dbReference type="ChEBI" id="CHEBI:456216"/>
        <dbReference type="EC" id="2.7.1.39"/>
    </reaction>
</comment>
<accession>A0A516KHV0</accession>
<evidence type="ECO:0000256" key="12">
    <source>
        <dbReference type="ARBA" id="ARBA00049954"/>
    </source>
</evidence>
<comment type="pathway">
    <text evidence="1 13">Amino-acid biosynthesis; L-threonine biosynthesis; L-threonine from L-aspartate: step 4/5.</text>
</comment>
<keyword evidence="6 13" id="KW-0808">Transferase</keyword>
<reference evidence="16 17" key="1">
    <citation type="submission" date="2019-07" db="EMBL/GenBank/DDBJ databases">
        <authorList>
            <person name="Li J."/>
        </authorList>
    </citation>
    <scope>NUCLEOTIDE SEQUENCE [LARGE SCALE GENOMIC DNA]</scope>
    <source>
        <strain evidence="16 17">TKL69</strain>
    </source>
</reference>
<evidence type="ECO:0000256" key="9">
    <source>
        <dbReference type="ARBA" id="ARBA00022777"/>
    </source>
</evidence>
<dbReference type="GO" id="GO:0005737">
    <property type="term" value="C:cytoplasm"/>
    <property type="evidence" value="ECO:0007669"/>
    <property type="project" value="UniProtKB-SubCell"/>
</dbReference>
<sequence>MSWSIKVPASTSNLGAGFDSIGLALNLYLHLSVVPADKWKFVAKSDCLQGIPEGTENLVYQIAKIVADRFHYPYLPACRVEMTSDIPLARGLGSSATATIAGIELANQILGLHLTEEEKLQVATDIEGHPDNVAPALMGGCVIGHYDQEVNWIKIPVEGVTFLAVIPSYELKTEDARAVLPKEFTYERSVHASSVANVSVAAICMKDWPLLGKMMKKDLFHQPYRKGLVPDYEMIQSFLETEAYGVFLSGAGPTMIAIVEPERVEQHLELWQEKFPQFDWLPLQVENEGVQTTSVGSVST</sequence>
<dbReference type="InterPro" id="IPR014721">
    <property type="entry name" value="Ribsml_uS5_D2-typ_fold_subgr"/>
</dbReference>
<dbReference type="SUPFAM" id="SSF55060">
    <property type="entry name" value="GHMP Kinase, C-terminal domain"/>
    <property type="match status" value="1"/>
</dbReference>
<keyword evidence="7 13" id="KW-0791">Threonine biosynthesis</keyword>
<evidence type="ECO:0000259" key="14">
    <source>
        <dbReference type="Pfam" id="PF00288"/>
    </source>
</evidence>
<feature type="domain" description="GHMP kinase N-terminal" evidence="14">
    <location>
        <begin position="57"/>
        <end position="140"/>
    </location>
</feature>
<evidence type="ECO:0000256" key="7">
    <source>
        <dbReference type="ARBA" id="ARBA00022697"/>
    </source>
</evidence>
<keyword evidence="8 13" id="KW-0547">Nucleotide-binding</keyword>
<evidence type="ECO:0000256" key="10">
    <source>
        <dbReference type="ARBA" id="ARBA00022840"/>
    </source>
</evidence>
<keyword evidence="17" id="KW-1185">Reference proteome</keyword>
<dbReference type="KEGG" id="aqt:FN924_12735"/>
<keyword evidence="13" id="KW-0963">Cytoplasm</keyword>